<dbReference type="InterPro" id="IPR011060">
    <property type="entry name" value="RibuloseP-bd_barrel"/>
</dbReference>
<comment type="caution">
    <text evidence="12">The sequence shown here is derived from an EMBL/GenBank/DDBJ whole genome shotgun (WGS) entry which is preliminary data.</text>
</comment>
<evidence type="ECO:0000259" key="11">
    <source>
        <dbReference type="Pfam" id="PF00697"/>
    </source>
</evidence>
<accession>A0A1R1JBZ7</accession>
<reference evidence="12 13" key="1">
    <citation type="submission" date="2017-01" db="EMBL/GenBank/DDBJ databases">
        <title>Phylogeographic, genomic and meropenem susceptibility analysis of Burkholderia ubonensis.</title>
        <authorList>
            <person name="Price E.P."/>
            <person name="Sarovich D.S."/>
            <person name="Webb J.R."/>
            <person name="Hall C.M."/>
            <person name="Sahl J.W."/>
            <person name="Kaestli M."/>
            <person name="Mayo M."/>
            <person name="Harrington G."/>
            <person name="Baker A.L."/>
            <person name="Sidak-Loftis L.C."/>
            <person name="Lummis M."/>
            <person name="Schupp J.M."/>
            <person name="Gillece J.D."/>
            <person name="Tuanyok A."/>
            <person name="Warner J."/>
            <person name="Busch J.D."/>
            <person name="Keim P."/>
            <person name="Currie B.J."/>
            <person name="Wagner D.M."/>
        </authorList>
    </citation>
    <scope>NUCLEOTIDE SEQUENCE [LARGE SCALE GENOMIC DNA]</scope>
    <source>
        <strain evidence="12 13">A21</strain>
    </source>
</reference>
<sequence length="402" mass="42365">MKTGIKICGLTNLDDALDAVNAGADALGFVFSDGPRRMAAGDVRAIVGRLPPFVSTVGVFVDEPLERLQDVVARSGVSSVQLQGSESPAYCRQVGWPVIKGFRVGERFDPAVVNAYDVSAYLFDAAVAGRDGGTGERFDWERLRGLRFERPIIVAGGLNAANVRRMLDLLGPSGVDVSSGVGASATRKDPAKMRAFVAAVRGAQRAAHGPVEADILRASFDGRPLVSINGKRFLVNSLTEQVPATPAPLLRMAAQRVCDVMSVAPGLKLVGEEDKGGALLAAVSLLSGLPYGIARWYPSGLEGQVKVEFGCEYTAGALYLNGVEPGDRVVIVDDLISTGGTLIGLVEAVRRAGAHVEQIVCVAEKADYAGVERVRDATGLDVTTLVRVSVAGDMSRVLDVNY</sequence>
<dbReference type="CDD" id="cd06223">
    <property type="entry name" value="PRTases_typeI"/>
    <property type="match status" value="1"/>
</dbReference>
<keyword evidence="6 9" id="KW-0822">Tryptophan biosynthesis</keyword>
<dbReference type="Pfam" id="PF00156">
    <property type="entry name" value="Pribosyltran"/>
    <property type="match status" value="1"/>
</dbReference>
<dbReference type="PANTHER" id="PTHR42894">
    <property type="entry name" value="N-(5'-PHOSPHORIBOSYL)ANTHRANILATE ISOMERASE"/>
    <property type="match status" value="1"/>
</dbReference>
<evidence type="ECO:0000256" key="1">
    <source>
        <dbReference type="ARBA" id="ARBA00001164"/>
    </source>
</evidence>
<dbReference type="RefSeq" id="WP_076477359.1">
    <property type="nucleotide sequence ID" value="NZ_MTJZ01000013.1"/>
</dbReference>
<evidence type="ECO:0000256" key="7">
    <source>
        <dbReference type="ARBA" id="ARBA00023141"/>
    </source>
</evidence>
<dbReference type="PANTHER" id="PTHR42894:SF1">
    <property type="entry name" value="N-(5'-PHOSPHORIBOSYL)ANTHRANILATE ISOMERASE"/>
    <property type="match status" value="1"/>
</dbReference>
<keyword evidence="7 9" id="KW-0057">Aromatic amino acid biosynthesis</keyword>
<proteinExistence type="inferred from homology"/>
<dbReference type="InterPro" id="IPR000836">
    <property type="entry name" value="PRTase_dom"/>
</dbReference>
<feature type="domain" description="Phosphoribosyltransferase" evidence="10">
    <location>
        <begin position="325"/>
        <end position="373"/>
    </location>
</feature>
<evidence type="ECO:0000313" key="13">
    <source>
        <dbReference type="Proteomes" id="UP000187194"/>
    </source>
</evidence>
<dbReference type="InterPro" id="IPR029057">
    <property type="entry name" value="PRTase-like"/>
</dbReference>
<dbReference type="CDD" id="cd00405">
    <property type="entry name" value="PRAI"/>
    <property type="match status" value="1"/>
</dbReference>
<dbReference type="EC" id="5.3.1.24" evidence="3 9"/>
<dbReference type="Gene3D" id="3.20.20.70">
    <property type="entry name" value="Aldolase class I"/>
    <property type="match status" value="1"/>
</dbReference>
<evidence type="ECO:0000313" key="12">
    <source>
        <dbReference type="EMBL" id="OMG72790.1"/>
    </source>
</evidence>
<comment type="pathway">
    <text evidence="2 9">Amino-acid biosynthesis; L-tryptophan biosynthesis; L-tryptophan from chorismate: step 3/5.</text>
</comment>
<dbReference type="GO" id="GO:0004640">
    <property type="term" value="F:phosphoribosylanthranilate isomerase activity"/>
    <property type="evidence" value="ECO:0007669"/>
    <property type="project" value="UniProtKB-UniRule"/>
</dbReference>
<dbReference type="UniPathway" id="UPA00035">
    <property type="reaction ID" value="UER00042"/>
</dbReference>
<evidence type="ECO:0000256" key="3">
    <source>
        <dbReference type="ARBA" id="ARBA00012572"/>
    </source>
</evidence>
<keyword evidence="5 9" id="KW-0028">Amino-acid biosynthesis</keyword>
<evidence type="ECO:0000256" key="9">
    <source>
        <dbReference type="HAMAP-Rule" id="MF_00135"/>
    </source>
</evidence>
<evidence type="ECO:0000256" key="8">
    <source>
        <dbReference type="ARBA" id="ARBA00023235"/>
    </source>
</evidence>
<dbReference type="Gene3D" id="3.40.50.2020">
    <property type="match status" value="1"/>
</dbReference>
<evidence type="ECO:0000256" key="5">
    <source>
        <dbReference type="ARBA" id="ARBA00022605"/>
    </source>
</evidence>
<name>A0A1R1JBZ7_9BURK</name>
<keyword evidence="8 9" id="KW-0413">Isomerase</keyword>
<dbReference type="InterPro" id="IPR013785">
    <property type="entry name" value="Aldolase_TIM"/>
</dbReference>
<dbReference type="EMBL" id="MTJZ01000013">
    <property type="protein sequence ID" value="OMG72790.1"/>
    <property type="molecule type" value="Genomic_DNA"/>
</dbReference>
<dbReference type="HAMAP" id="MF_00135">
    <property type="entry name" value="PRAI"/>
    <property type="match status" value="1"/>
</dbReference>
<dbReference type="Proteomes" id="UP000187194">
    <property type="component" value="Unassembled WGS sequence"/>
</dbReference>
<evidence type="ECO:0000256" key="6">
    <source>
        <dbReference type="ARBA" id="ARBA00022822"/>
    </source>
</evidence>
<dbReference type="AlphaFoldDB" id="A0A1R1JBZ7"/>
<gene>
    <name evidence="9" type="primary">trpF</name>
    <name evidence="12" type="ORF">BW685_13930</name>
</gene>
<dbReference type="InterPro" id="IPR001240">
    <property type="entry name" value="PRAI_dom"/>
</dbReference>
<dbReference type="InterPro" id="IPR044643">
    <property type="entry name" value="TrpF_fam"/>
</dbReference>
<protein>
    <recommendedName>
        <fullName evidence="4 9">N-(5'-phosphoribosyl)anthranilate isomerase</fullName>
        <shortName evidence="9">PRAI</shortName>
        <ecNumber evidence="3 9">5.3.1.24</ecNumber>
    </recommendedName>
</protein>
<evidence type="ECO:0000256" key="2">
    <source>
        <dbReference type="ARBA" id="ARBA00004664"/>
    </source>
</evidence>
<dbReference type="SUPFAM" id="SSF51366">
    <property type="entry name" value="Ribulose-phoshate binding barrel"/>
    <property type="match status" value="1"/>
</dbReference>
<dbReference type="SUPFAM" id="SSF53271">
    <property type="entry name" value="PRTase-like"/>
    <property type="match status" value="1"/>
</dbReference>
<dbReference type="Pfam" id="PF00697">
    <property type="entry name" value="PRAI"/>
    <property type="match status" value="1"/>
</dbReference>
<feature type="domain" description="N-(5'phosphoribosyl) anthranilate isomerase (PRAI)" evidence="11">
    <location>
        <begin position="5"/>
        <end position="198"/>
    </location>
</feature>
<organism evidence="12 13">
    <name type="scientific">Burkholderia ubonensis</name>
    <dbReference type="NCBI Taxonomy" id="101571"/>
    <lineage>
        <taxon>Bacteria</taxon>
        <taxon>Pseudomonadati</taxon>
        <taxon>Pseudomonadota</taxon>
        <taxon>Betaproteobacteria</taxon>
        <taxon>Burkholderiales</taxon>
        <taxon>Burkholderiaceae</taxon>
        <taxon>Burkholderia</taxon>
        <taxon>Burkholderia cepacia complex</taxon>
    </lineage>
</organism>
<comment type="similarity">
    <text evidence="9">Belongs to the TrpF family.</text>
</comment>
<evidence type="ECO:0000256" key="4">
    <source>
        <dbReference type="ARBA" id="ARBA00022272"/>
    </source>
</evidence>
<comment type="catalytic activity">
    <reaction evidence="1 9">
        <text>N-(5-phospho-beta-D-ribosyl)anthranilate = 1-(2-carboxyphenylamino)-1-deoxy-D-ribulose 5-phosphate</text>
        <dbReference type="Rhea" id="RHEA:21540"/>
        <dbReference type="ChEBI" id="CHEBI:18277"/>
        <dbReference type="ChEBI" id="CHEBI:58613"/>
        <dbReference type="EC" id="5.3.1.24"/>
    </reaction>
</comment>
<evidence type="ECO:0000259" key="10">
    <source>
        <dbReference type="Pfam" id="PF00156"/>
    </source>
</evidence>
<dbReference type="GO" id="GO:0000162">
    <property type="term" value="P:L-tryptophan biosynthetic process"/>
    <property type="evidence" value="ECO:0007669"/>
    <property type="project" value="UniProtKB-UniRule"/>
</dbReference>